<keyword evidence="1" id="KW-0732">Signal</keyword>
<evidence type="ECO:0000313" key="2">
    <source>
        <dbReference type="EMBL" id="QDS93569.1"/>
    </source>
</evidence>
<organism evidence="2 3">
    <name type="scientific">Roseimaritima multifibrata</name>
    <dbReference type="NCBI Taxonomy" id="1930274"/>
    <lineage>
        <taxon>Bacteria</taxon>
        <taxon>Pseudomonadati</taxon>
        <taxon>Planctomycetota</taxon>
        <taxon>Planctomycetia</taxon>
        <taxon>Pirellulales</taxon>
        <taxon>Pirellulaceae</taxon>
        <taxon>Roseimaritima</taxon>
    </lineage>
</organism>
<feature type="signal peptide" evidence="1">
    <location>
        <begin position="1"/>
        <end position="20"/>
    </location>
</feature>
<dbReference type="KEGG" id="rml:FF011L_23410"/>
<feature type="chain" id="PRO_5022021695" evidence="1">
    <location>
        <begin position="21"/>
        <end position="209"/>
    </location>
</feature>
<dbReference type="EMBL" id="CP036262">
    <property type="protein sequence ID" value="QDS93569.1"/>
    <property type="molecule type" value="Genomic_DNA"/>
</dbReference>
<dbReference type="Proteomes" id="UP000320672">
    <property type="component" value="Chromosome"/>
</dbReference>
<protein>
    <submittedName>
        <fullName evidence="2">Uncharacterized protein</fullName>
    </submittedName>
</protein>
<name>A0A517MFA1_9BACT</name>
<evidence type="ECO:0000313" key="3">
    <source>
        <dbReference type="Proteomes" id="UP000320672"/>
    </source>
</evidence>
<keyword evidence="3" id="KW-1185">Reference proteome</keyword>
<accession>A0A517MFA1</accession>
<reference evidence="2 3" key="1">
    <citation type="submission" date="2019-02" db="EMBL/GenBank/DDBJ databases">
        <title>Deep-cultivation of Planctomycetes and their phenomic and genomic characterization uncovers novel biology.</title>
        <authorList>
            <person name="Wiegand S."/>
            <person name="Jogler M."/>
            <person name="Boedeker C."/>
            <person name="Pinto D."/>
            <person name="Vollmers J."/>
            <person name="Rivas-Marin E."/>
            <person name="Kohn T."/>
            <person name="Peeters S.H."/>
            <person name="Heuer A."/>
            <person name="Rast P."/>
            <person name="Oberbeckmann S."/>
            <person name="Bunk B."/>
            <person name="Jeske O."/>
            <person name="Meyerdierks A."/>
            <person name="Storesund J.E."/>
            <person name="Kallscheuer N."/>
            <person name="Luecker S."/>
            <person name="Lage O.M."/>
            <person name="Pohl T."/>
            <person name="Merkel B.J."/>
            <person name="Hornburger P."/>
            <person name="Mueller R.-W."/>
            <person name="Bruemmer F."/>
            <person name="Labrenz M."/>
            <person name="Spormann A.M."/>
            <person name="Op den Camp H."/>
            <person name="Overmann J."/>
            <person name="Amann R."/>
            <person name="Jetten M.S.M."/>
            <person name="Mascher T."/>
            <person name="Medema M.H."/>
            <person name="Devos D.P."/>
            <person name="Kaster A.-K."/>
            <person name="Ovreas L."/>
            <person name="Rohde M."/>
            <person name="Galperin M.Y."/>
            <person name="Jogler C."/>
        </authorList>
    </citation>
    <scope>NUCLEOTIDE SEQUENCE [LARGE SCALE GENOMIC DNA]</scope>
    <source>
        <strain evidence="2 3">FF011L</strain>
    </source>
</reference>
<evidence type="ECO:0000256" key="1">
    <source>
        <dbReference type="SAM" id="SignalP"/>
    </source>
</evidence>
<gene>
    <name evidence="2" type="ORF">FF011L_23410</name>
</gene>
<sequence precursor="true">MKTMRSYSLRALLCSVTVFALLCALAVSMYRNYSDQAELDVLRAEVGSLNVDDPQMVHVRYVATKDKYSWKWRLYVPKNTHVEAGVELDSKYREDGEPKGGISRIVSSAPNGVVISVSVSPTIDDVSTVTLRLGDEILGTYGTNLDPIEWLPLDGNRYIAAEASTQQSVRGVPIRLLTRKIPGSWKGGGHPMAGKDMGLVVWIVPRKER</sequence>
<dbReference type="AlphaFoldDB" id="A0A517MFA1"/>
<proteinExistence type="predicted"/>